<protein>
    <submittedName>
        <fullName evidence="1">18351_t:CDS:1</fullName>
    </submittedName>
</protein>
<feature type="non-terminal residue" evidence="1">
    <location>
        <position position="1"/>
    </location>
</feature>
<sequence length="87" mass="9808">YSTNIQNHDHLSAYLSLITPKEAIGSLAVFDEFNEMNYRKFLSMSINVEEMAGLGSKSFPGSFLNPNKISTNLPKEVLNLLVEYYCV</sequence>
<proteinExistence type="predicted"/>
<dbReference type="Proteomes" id="UP001153678">
    <property type="component" value="Unassembled WGS sequence"/>
</dbReference>
<dbReference type="OrthoDB" id="2421950at2759"/>
<accession>A0A9W4T0K1</accession>
<evidence type="ECO:0000313" key="2">
    <source>
        <dbReference type="Proteomes" id="UP001153678"/>
    </source>
</evidence>
<name>A0A9W4T0K1_9GLOM</name>
<comment type="caution">
    <text evidence="1">The sequence shown here is derived from an EMBL/GenBank/DDBJ whole genome shotgun (WGS) entry which is preliminary data.</text>
</comment>
<dbReference type="AlphaFoldDB" id="A0A9W4T0K1"/>
<gene>
    <name evidence="1" type="ORF">FWILDA_LOCUS14500</name>
</gene>
<evidence type="ECO:0000313" key="1">
    <source>
        <dbReference type="EMBL" id="CAI2190286.1"/>
    </source>
</evidence>
<dbReference type="EMBL" id="CAMKVN010006438">
    <property type="protein sequence ID" value="CAI2190286.1"/>
    <property type="molecule type" value="Genomic_DNA"/>
</dbReference>
<keyword evidence="2" id="KW-1185">Reference proteome</keyword>
<reference evidence="1" key="1">
    <citation type="submission" date="2022-08" db="EMBL/GenBank/DDBJ databases">
        <authorList>
            <person name="Kallberg Y."/>
            <person name="Tangrot J."/>
            <person name="Rosling A."/>
        </authorList>
    </citation>
    <scope>NUCLEOTIDE SEQUENCE</scope>
    <source>
        <strain evidence="1">Wild A</strain>
    </source>
</reference>
<organism evidence="1 2">
    <name type="scientific">Funneliformis geosporum</name>
    <dbReference type="NCBI Taxonomy" id="1117311"/>
    <lineage>
        <taxon>Eukaryota</taxon>
        <taxon>Fungi</taxon>
        <taxon>Fungi incertae sedis</taxon>
        <taxon>Mucoromycota</taxon>
        <taxon>Glomeromycotina</taxon>
        <taxon>Glomeromycetes</taxon>
        <taxon>Glomerales</taxon>
        <taxon>Glomeraceae</taxon>
        <taxon>Funneliformis</taxon>
    </lineage>
</organism>